<feature type="domain" description="Cation/H+ exchanger transmembrane" evidence="15">
    <location>
        <begin position="29"/>
        <end position="438"/>
    </location>
</feature>
<protein>
    <recommendedName>
        <fullName evidence="13">Sodium/hydrogen exchanger</fullName>
    </recommendedName>
</protein>
<dbReference type="GO" id="GO:0015385">
    <property type="term" value="F:sodium:proton antiporter activity"/>
    <property type="evidence" value="ECO:0000318"/>
    <property type="project" value="GO_Central"/>
</dbReference>
<evidence type="ECO:0000259" key="15">
    <source>
        <dbReference type="Pfam" id="PF00999"/>
    </source>
</evidence>
<proteinExistence type="inferred from homology"/>
<comment type="similarity">
    <text evidence="13">Belongs to the monovalent cation:proton antiporter 1 (CPA1) transporter (TC 2.A.36) family.</text>
</comment>
<keyword evidence="5" id="KW-0630">Potassium</keyword>
<dbReference type="Gene3D" id="1.20.1530.20">
    <property type="match status" value="1"/>
</dbReference>
<feature type="transmembrane region" description="Helical" evidence="14">
    <location>
        <begin position="270"/>
        <end position="288"/>
    </location>
</feature>
<feature type="transmembrane region" description="Helical" evidence="14">
    <location>
        <begin position="300"/>
        <end position="317"/>
    </location>
</feature>
<evidence type="ECO:0000256" key="14">
    <source>
        <dbReference type="SAM" id="Phobius"/>
    </source>
</evidence>
<sequence>MFGVAKKLHESTPFDTSTVISITVFISLICLCIIIGHLLEKNRWANESIASLLLGIVSGGVVLLIHKGQNSRILVFNEELFFIYLLPPIIFNAGFQVKKKQFFKNFSTILSFGVLGTLISFCLVSSGVLFLLKKIGLTQLSTNDYLALGAILSATDSVCTLQVLNQDDTPLLYSIVFGEGVVNDATSIVLFNAVQSLDLSNLSSMTALALLGTFLYLFVTSTLLGVFVGLLSAFIIKKLYIGRHSTDREIALMMLMAYLSYMIAELMDLSGILTVFFCGVVMSHYTWHNVSESSRITAKHAFATMSFISETFIFLYVGMDTLDIDKWKESSSSAGTYLAVSSAMLALVLIGRAAFIFPLASILNYMKRDSDKKIDLSTQFIVWWAGLMRGAVTVALSYNAFSGSGEVSNERSLMISCTIIVVLFSTLLFGTVTKPLIRAILGAPRHAVSYASDIPSLEYLDFPFLEIQDNQEANVNGGEGEGEGEGEPQRRRGFSLLMKYPTGAVHHIWRKFDDKFMRPVFGGRGFVPYEPASPTGAAETTHEH</sequence>
<feature type="transmembrane region" description="Helical" evidence="14">
    <location>
        <begin position="20"/>
        <end position="39"/>
    </location>
</feature>
<evidence type="ECO:0000256" key="6">
    <source>
        <dbReference type="ARBA" id="ARBA00022989"/>
    </source>
</evidence>
<comment type="subcellular location">
    <subcellularLocation>
        <location evidence="1">Membrane</location>
        <topology evidence="1">Multi-pass membrane protein</topology>
    </subcellularLocation>
</comment>
<dbReference type="PANTHER" id="PTHR10110:SF197">
    <property type="entry name" value="SODIUM_HYDROGEN EXCHANGER"/>
    <property type="match status" value="1"/>
</dbReference>
<evidence type="ECO:0000256" key="8">
    <source>
        <dbReference type="ARBA" id="ARBA00023065"/>
    </source>
</evidence>
<feature type="transmembrane region" description="Helical" evidence="14">
    <location>
        <begin position="214"/>
        <end position="236"/>
    </location>
</feature>
<reference evidence="16" key="1">
    <citation type="journal article" date="2021" name="Nat. Commun.">
        <title>Genomic analyses provide insights into spinach domestication and the genetic basis of agronomic traits.</title>
        <authorList>
            <person name="Cai X."/>
            <person name="Sun X."/>
            <person name="Xu C."/>
            <person name="Sun H."/>
            <person name="Wang X."/>
            <person name="Ge C."/>
            <person name="Zhang Z."/>
            <person name="Wang Q."/>
            <person name="Fei Z."/>
            <person name="Jiao C."/>
            <person name="Wang Q."/>
        </authorList>
    </citation>
    <scope>NUCLEOTIDE SEQUENCE [LARGE SCALE GENOMIC DNA]</scope>
    <source>
        <strain evidence="16">cv. Varoflay</strain>
    </source>
</reference>
<evidence type="ECO:0000256" key="13">
    <source>
        <dbReference type="RuleBase" id="RU003722"/>
    </source>
</evidence>
<keyword evidence="16" id="KW-1185">Reference proteome</keyword>
<dbReference type="GO" id="GO:0015386">
    <property type="term" value="F:potassium:proton antiporter activity"/>
    <property type="evidence" value="ECO:0000318"/>
    <property type="project" value="GO_Central"/>
</dbReference>
<comment type="catalytic activity">
    <reaction evidence="11">
        <text>Na(+)(in) + H(+)(out) = Na(+)(out) + H(+)(in)</text>
        <dbReference type="Rhea" id="RHEA:29419"/>
        <dbReference type="ChEBI" id="CHEBI:15378"/>
        <dbReference type="ChEBI" id="CHEBI:29101"/>
    </reaction>
</comment>
<keyword evidence="7" id="KW-0915">Sodium</keyword>
<dbReference type="PRINTS" id="PR01084">
    <property type="entry name" value="NAHEXCHNGR"/>
</dbReference>
<dbReference type="AlphaFoldDB" id="A0A9R0I3K2"/>
<feature type="transmembrane region" description="Helical" evidence="14">
    <location>
        <begin position="80"/>
        <end position="97"/>
    </location>
</feature>
<dbReference type="KEGG" id="soe:110780906"/>
<keyword evidence="4 13" id="KW-0812">Transmembrane</keyword>
<dbReference type="InterPro" id="IPR004709">
    <property type="entry name" value="NaH_exchanger"/>
</dbReference>
<evidence type="ECO:0000256" key="9">
    <source>
        <dbReference type="ARBA" id="ARBA00023136"/>
    </source>
</evidence>
<feature type="transmembrane region" description="Helical" evidence="14">
    <location>
        <begin position="337"/>
        <end position="360"/>
    </location>
</feature>
<feature type="transmembrane region" description="Helical" evidence="14">
    <location>
        <begin position="109"/>
        <end position="133"/>
    </location>
</feature>
<dbReference type="Proteomes" id="UP000813463">
    <property type="component" value="Chromosome 4"/>
</dbReference>
<dbReference type="InterPro" id="IPR018422">
    <property type="entry name" value="Cation/H_exchanger_CPA1"/>
</dbReference>
<dbReference type="GO" id="GO:0098719">
    <property type="term" value="P:sodium ion import across plasma membrane"/>
    <property type="evidence" value="ECO:0000318"/>
    <property type="project" value="GO_Central"/>
</dbReference>
<dbReference type="RefSeq" id="XP_021840889.1">
    <property type="nucleotide sequence ID" value="XM_021985197.2"/>
</dbReference>
<gene>
    <name evidence="17" type="primary">LOC110780906</name>
</gene>
<dbReference type="OrthoDB" id="196264at2759"/>
<evidence type="ECO:0000313" key="17">
    <source>
        <dbReference type="RefSeq" id="XP_021840889.1"/>
    </source>
</evidence>
<evidence type="ECO:0000256" key="11">
    <source>
        <dbReference type="ARBA" id="ARBA00047524"/>
    </source>
</evidence>
<evidence type="ECO:0000256" key="7">
    <source>
        <dbReference type="ARBA" id="ARBA00023053"/>
    </source>
</evidence>
<keyword evidence="9 14" id="KW-0472">Membrane</keyword>
<reference evidence="17" key="2">
    <citation type="submission" date="2025-08" db="UniProtKB">
        <authorList>
            <consortium name="RefSeq"/>
        </authorList>
    </citation>
    <scope>IDENTIFICATION</scope>
    <source>
        <tissue evidence="17">Leaf</tissue>
    </source>
</reference>
<keyword evidence="3" id="KW-0633">Potassium transport</keyword>
<dbReference type="NCBIfam" id="TIGR00840">
    <property type="entry name" value="b_cpa1"/>
    <property type="match status" value="1"/>
</dbReference>
<evidence type="ECO:0000256" key="1">
    <source>
        <dbReference type="ARBA" id="ARBA00004141"/>
    </source>
</evidence>
<keyword evidence="2 13" id="KW-0813">Transport</keyword>
<keyword evidence="10 13" id="KW-0739">Sodium transport</keyword>
<evidence type="ECO:0000313" key="16">
    <source>
        <dbReference type="Proteomes" id="UP000813463"/>
    </source>
</evidence>
<dbReference type="InterPro" id="IPR038770">
    <property type="entry name" value="Na+/solute_symporter_sf"/>
</dbReference>
<keyword evidence="13" id="KW-0050">Antiport</keyword>
<evidence type="ECO:0000256" key="3">
    <source>
        <dbReference type="ARBA" id="ARBA00022538"/>
    </source>
</evidence>
<dbReference type="Pfam" id="PF00999">
    <property type="entry name" value="Na_H_Exchanger"/>
    <property type="match status" value="1"/>
</dbReference>
<keyword evidence="8 13" id="KW-0406">Ion transport</keyword>
<feature type="transmembrane region" description="Helical" evidence="14">
    <location>
        <begin position="51"/>
        <end position="68"/>
    </location>
</feature>
<evidence type="ECO:0000256" key="10">
    <source>
        <dbReference type="ARBA" id="ARBA00023201"/>
    </source>
</evidence>
<name>A0A9R0I3K2_SPIOL</name>
<accession>A0A9R0I3K2</accession>
<keyword evidence="6 14" id="KW-1133">Transmembrane helix</keyword>
<dbReference type="InterPro" id="IPR006153">
    <property type="entry name" value="Cation/H_exchanger_TM"/>
</dbReference>
<dbReference type="PANTHER" id="PTHR10110">
    <property type="entry name" value="SODIUM/HYDROGEN EXCHANGER"/>
    <property type="match status" value="1"/>
</dbReference>
<comment type="catalytic activity">
    <reaction evidence="12">
        <text>K(+)(in) + H(+)(out) = K(+)(out) + H(+)(in)</text>
        <dbReference type="Rhea" id="RHEA:29467"/>
        <dbReference type="ChEBI" id="CHEBI:15378"/>
        <dbReference type="ChEBI" id="CHEBI:29103"/>
    </reaction>
</comment>
<evidence type="ECO:0000256" key="5">
    <source>
        <dbReference type="ARBA" id="ARBA00022958"/>
    </source>
</evidence>
<evidence type="ECO:0000256" key="4">
    <source>
        <dbReference type="ARBA" id="ARBA00022692"/>
    </source>
</evidence>
<feature type="transmembrane region" description="Helical" evidence="14">
    <location>
        <begin position="381"/>
        <end position="401"/>
    </location>
</feature>
<dbReference type="GO" id="GO:0005886">
    <property type="term" value="C:plasma membrane"/>
    <property type="evidence" value="ECO:0000318"/>
    <property type="project" value="GO_Central"/>
</dbReference>
<organism evidence="16 17">
    <name type="scientific">Spinacia oleracea</name>
    <name type="common">Spinach</name>
    <dbReference type="NCBI Taxonomy" id="3562"/>
    <lineage>
        <taxon>Eukaryota</taxon>
        <taxon>Viridiplantae</taxon>
        <taxon>Streptophyta</taxon>
        <taxon>Embryophyta</taxon>
        <taxon>Tracheophyta</taxon>
        <taxon>Spermatophyta</taxon>
        <taxon>Magnoliopsida</taxon>
        <taxon>eudicotyledons</taxon>
        <taxon>Gunneridae</taxon>
        <taxon>Pentapetalae</taxon>
        <taxon>Caryophyllales</taxon>
        <taxon>Chenopodiaceae</taxon>
        <taxon>Chenopodioideae</taxon>
        <taxon>Anserineae</taxon>
        <taxon>Spinacia</taxon>
    </lineage>
</organism>
<evidence type="ECO:0000256" key="12">
    <source>
        <dbReference type="ARBA" id="ARBA00047912"/>
    </source>
</evidence>
<dbReference type="GO" id="GO:0051453">
    <property type="term" value="P:regulation of intracellular pH"/>
    <property type="evidence" value="ECO:0000318"/>
    <property type="project" value="GO_Central"/>
</dbReference>
<evidence type="ECO:0000256" key="2">
    <source>
        <dbReference type="ARBA" id="ARBA00022448"/>
    </source>
</evidence>
<dbReference type="GeneID" id="110780906"/>
<dbReference type="GO" id="GO:0071805">
    <property type="term" value="P:potassium ion transmembrane transport"/>
    <property type="evidence" value="ECO:0000318"/>
    <property type="project" value="GO_Central"/>
</dbReference>
<feature type="transmembrane region" description="Helical" evidence="14">
    <location>
        <begin position="413"/>
        <end position="432"/>
    </location>
</feature>